<dbReference type="PANTHER" id="PTHR33064">
    <property type="entry name" value="POL PROTEIN"/>
    <property type="match status" value="1"/>
</dbReference>
<dbReference type="InterPro" id="IPR043502">
    <property type="entry name" value="DNA/RNA_pol_sf"/>
</dbReference>
<organism evidence="1">
    <name type="scientific">Sesamum radiatum</name>
    <name type="common">Black benniseed</name>
    <dbReference type="NCBI Taxonomy" id="300843"/>
    <lineage>
        <taxon>Eukaryota</taxon>
        <taxon>Viridiplantae</taxon>
        <taxon>Streptophyta</taxon>
        <taxon>Embryophyta</taxon>
        <taxon>Tracheophyta</taxon>
        <taxon>Spermatophyta</taxon>
        <taxon>Magnoliopsida</taxon>
        <taxon>eudicotyledons</taxon>
        <taxon>Gunneridae</taxon>
        <taxon>Pentapetalae</taxon>
        <taxon>asterids</taxon>
        <taxon>lamiids</taxon>
        <taxon>Lamiales</taxon>
        <taxon>Pedaliaceae</taxon>
        <taxon>Sesamum</taxon>
    </lineage>
</organism>
<accession>A0AAW2JXI9</accession>
<dbReference type="EMBL" id="JACGWJ010000031">
    <property type="protein sequence ID" value="KAL0298687.1"/>
    <property type="molecule type" value="Genomic_DNA"/>
</dbReference>
<dbReference type="AlphaFoldDB" id="A0AAW2JXI9"/>
<sequence length="125" mass="14174">MVFRAFLGLKGFYRRFVKNYAFIASPLTDLSRSTSFAWSPTAQAAFVSLKVAMPQLPVLSCLTPIYIVTSTLMPRRLLLVLFFLNWVTLLLSSVKSLARICRHPPHMFLNFMLSLRLSRNGVSTS</sequence>
<protein>
    <submittedName>
        <fullName evidence="1">Mitochondrial protein</fullName>
    </submittedName>
</protein>
<gene>
    <name evidence="1" type="ORF">Sradi_6528500</name>
</gene>
<dbReference type="InterPro" id="IPR043128">
    <property type="entry name" value="Rev_trsase/Diguanyl_cyclase"/>
</dbReference>
<dbReference type="Gene3D" id="3.30.70.270">
    <property type="match status" value="1"/>
</dbReference>
<name>A0AAW2JXI9_SESRA</name>
<dbReference type="PANTHER" id="PTHR33064:SF37">
    <property type="entry name" value="RIBONUCLEASE H"/>
    <property type="match status" value="1"/>
</dbReference>
<reference evidence="1" key="2">
    <citation type="journal article" date="2024" name="Plant">
        <title>Genomic evolution and insights into agronomic trait innovations of Sesamum species.</title>
        <authorList>
            <person name="Miao H."/>
            <person name="Wang L."/>
            <person name="Qu L."/>
            <person name="Liu H."/>
            <person name="Sun Y."/>
            <person name="Le M."/>
            <person name="Wang Q."/>
            <person name="Wei S."/>
            <person name="Zheng Y."/>
            <person name="Lin W."/>
            <person name="Duan Y."/>
            <person name="Cao H."/>
            <person name="Xiong S."/>
            <person name="Wang X."/>
            <person name="Wei L."/>
            <person name="Li C."/>
            <person name="Ma Q."/>
            <person name="Ju M."/>
            <person name="Zhao R."/>
            <person name="Li G."/>
            <person name="Mu C."/>
            <person name="Tian Q."/>
            <person name="Mei H."/>
            <person name="Zhang T."/>
            <person name="Gao T."/>
            <person name="Zhang H."/>
        </authorList>
    </citation>
    <scope>NUCLEOTIDE SEQUENCE</scope>
    <source>
        <strain evidence="1">G02</strain>
    </source>
</reference>
<reference evidence="1" key="1">
    <citation type="submission" date="2020-06" db="EMBL/GenBank/DDBJ databases">
        <authorList>
            <person name="Li T."/>
            <person name="Hu X."/>
            <person name="Zhang T."/>
            <person name="Song X."/>
            <person name="Zhang H."/>
            <person name="Dai N."/>
            <person name="Sheng W."/>
            <person name="Hou X."/>
            <person name="Wei L."/>
        </authorList>
    </citation>
    <scope>NUCLEOTIDE SEQUENCE</scope>
    <source>
        <strain evidence="1">G02</strain>
        <tissue evidence="1">Leaf</tissue>
    </source>
</reference>
<dbReference type="SUPFAM" id="SSF56672">
    <property type="entry name" value="DNA/RNA polymerases"/>
    <property type="match status" value="1"/>
</dbReference>
<evidence type="ECO:0000313" key="1">
    <source>
        <dbReference type="EMBL" id="KAL0298687.1"/>
    </source>
</evidence>
<dbReference type="InterPro" id="IPR051320">
    <property type="entry name" value="Viral_Replic_Matur_Polypro"/>
</dbReference>
<comment type="caution">
    <text evidence="1">The sequence shown here is derived from an EMBL/GenBank/DDBJ whole genome shotgun (WGS) entry which is preliminary data.</text>
</comment>
<proteinExistence type="predicted"/>